<dbReference type="STRING" id="177437.HRM2_43130"/>
<proteinExistence type="predicted"/>
<evidence type="ECO:0000313" key="2">
    <source>
        <dbReference type="EMBL" id="ACN17369.1"/>
    </source>
</evidence>
<keyword evidence="1" id="KW-0472">Membrane</keyword>
<keyword evidence="1" id="KW-0812">Transmembrane</keyword>
<evidence type="ECO:0000313" key="3">
    <source>
        <dbReference type="Proteomes" id="UP000000442"/>
    </source>
</evidence>
<feature type="transmembrane region" description="Helical" evidence="1">
    <location>
        <begin position="226"/>
        <end position="244"/>
    </location>
</feature>
<sequence length="385" mass="42503">MGTSICSHHRNPLFILFLRVMEILKDTRPTPDFYLISRRVNGSILEYVPIDATLKAGKKTSWVVYFIFSMALSGCKKTIQVLSILGCWIILDKKAAPMTNPRHYLFLTIVYLAIVAGVCVLLSASLKTAFMANWGFNLLIVAALCVGIAINIFQIKRLEPEIEWIKIFRTGNPGISVTEPPTLLAPLAKHLADIHRDRFTLSALSLTTVLDGIRGHLDESREISKYMISLLVFLGLLGTFWGLLQTIGTVGQVISGLEVGTRDFVTVFSHLKQGLEEPLKGMGTAFSSSLFGLGGSLVLGFADIQAGHAQNRFFNEMEEWLSGVTRLVETDETMVPGPGISPAALRDIDTHLKTLIDTLNANNHTMERLMGQQDQPPGIPPDRNR</sequence>
<dbReference type="HOGENOM" id="CLU_717139_0_0_7"/>
<accession>C0QDU8</accession>
<dbReference type="EMBL" id="CP001087">
    <property type="protein sequence ID" value="ACN17369.1"/>
    <property type="molecule type" value="Genomic_DNA"/>
</dbReference>
<reference evidence="2 3" key="1">
    <citation type="journal article" date="2009" name="Environ. Microbiol.">
        <title>Genome sequence of Desulfobacterium autotrophicum HRM2, a marine sulfate reducer oxidizing organic carbon completely to carbon dioxide.</title>
        <authorList>
            <person name="Strittmatter A.W."/>
            <person name="Liesegang H."/>
            <person name="Rabus R."/>
            <person name="Decker I."/>
            <person name="Amann J."/>
            <person name="Andres S."/>
            <person name="Henne A."/>
            <person name="Fricke W.F."/>
            <person name="Martinez-Arias R."/>
            <person name="Bartels D."/>
            <person name="Goesmann A."/>
            <person name="Krause L."/>
            <person name="Puehler A."/>
            <person name="Klenk H.P."/>
            <person name="Richter M."/>
            <person name="Schuler M."/>
            <person name="Gloeckner F.O."/>
            <person name="Meyerdierks A."/>
            <person name="Gottschalk G."/>
            <person name="Amann R."/>
        </authorList>
    </citation>
    <scope>NUCLEOTIDE SEQUENCE [LARGE SCALE GENOMIC DNA]</scope>
    <source>
        <strain evidence="3">ATCC 43914 / DSM 3382 / HRM2</strain>
    </source>
</reference>
<feature type="transmembrane region" description="Helical" evidence="1">
    <location>
        <begin position="103"/>
        <end position="126"/>
    </location>
</feature>
<evidence type="ECO:0008006" key="4">
    <source>
        <dbReference type="Google" id="ProtNLM"/>
    </source>
</evidence>
<feature type="transmembrane region" description="Helical" evidence="1">
    <location>
        <begin position="62"/>
        <end position="91"/>
    </location>
</feature>
<protein>
    <recommendedName>
        <fullName evidence="4">MotA/TolQ/ExbB proton channel domain-containing protein</fullName>
    </recommendedName>
</protein>
<organism evidence="2 3">
    <name type="scientific">Desulforapulum autotrophicum (strain ATCC 43914 / DSM 3382 / VKM B-1955 / HRM2)</name>
    <name type="common">Desulfobacterium autotrophicum</name>
    <dbReference type="NCBI Taxonomy" id="177437"/>
    <lineage>
        <taxon>Bacteria</taxon>
        <taxon>Pseudomonadati</taxon>
        <taxon>Thermodesulfobacteriota</taxon>
        <taxon>Desulfobacteria</taxon>
        <taxon>Desulfobacterales</taxon>
        <taxon>Desulfobacteraceae</taxon>
        <taxon>Desulforapulum</taxon>
    </lineage>
</organism>
<evidence type="ECO:0000256" key="1">
    <source>
        <dbReference type="SAM" id="Phobius"/>
    </source>
</evidence>
<dbReference type="AlphaFoldDB" id="C0QDU8"/>
<dbReference type="Proteomes" id="UP000000442">
    <property type="component" value="Chromosome"/>
</dbReference>
<keyword evidence="1" id="KW-1133">Transmembrane helix</keyword>
<name>C0QDU8_DESAH</name>
<dbReference type="KEGG" id="dat:HRM2_43130"/>
<keyword evidence="3" id="KW-1185">Reference proteome</keyword>
<gene>
    <name evidence="2" type="ordered locus">HRM2_43130</name>
</gene>
<feature type="transmembrane region" description="Helical" evidence="1">
    <location>
        <begin position="132"/>
        <end position="153"/>
    </location>
</feature>
<dbReference type="eggNOG" id="COG1511">
    <property type="taxonomic scope" value="Bacteria"/>
</dbReference>